<feature type="compositionally biased region" description="Basic and acidic residues" evidence="1">
    <location>
        <begin position="311"/>
        <end position="332"/>
    </location>
</feature>
<organism evidence="4 5">
    <name type="scientific">Macrolepiota fuliginosa MF-IS2</name>
    <dbReference type="NCBI Taxonomy" id="1400762"/>
    <lineage>
        <taxon>Eukaryota</taxon>
        <taxon>Fungi</taxon>
        <taxon>Dikarya</taxon>
        <taxon>Basidiomycota</taxon>
        <taxon>Agaricomycotina</taxon>
        <taxon>Agaricomycetes</taxon>
        <taxon>Agaricomycetidae</taxon>
        <taxon>Agaricales</taxon>
        <taxon>Agaricineae</taxon>
        <taxon>Agaricaceae</taxon>
        <taxon>Macrolepiota</taxon>
    </lineage>
</organism>
<dbReference type="AlphaFoldDB" id="A0A9P6C8P1"/>
<feature type="transmembrane region" description="Helical" evidence="2">
    <location>
        <begin position="76"/>
        <end position="97"/>
    </location>
</feature>
<dbReference type="EMBL" id="MU151064">
    <property type="protein sequence ID" value="KAF9453115.1"/>
    <property type="molecule type" value="Genomic_DNA"/>
</dbReference>
<feature type="transmembrane region" description="Helical" evidence="2">
    <location>
        <begin position="109"/>
        <end position="128"/>
    </location>
</feature>
<feature type="transmembrane region" description="Helical" evidence="2">
    <location>
        <begin position="161"/>
        <end position="180"/>
    </location>
</feature>
<keyword evidence="2" id="KW-0812">Transmembrane</keyword>
<proteinExistence type="predicted"/>
<evidence type="ECO:0000256" key="1">
    <source>
        <dbReference type="SAM" id="MobiDB-lite"/>
    </source>
</evidence>
<feature type="transmembrane region" description="Helical" evidence="2">
    <location>
        <begin position="35"/>
        <end position="56"/>
    </location>
</feature>
<keyword evidence="5" id="KW-1185">Reference proteome</keyword>
<sequence>YVGFAGFTILIWDHIVTFADEVEYVWKRRKGPVTYLFLLNRYLMPLGFIVNLMAYLSPLWTTEVRGDQNYPLCNRFIRYEGAMTVIGVSIVALMMYLRIYVLYNSKYGVLFGVGFILLAQISVNAWLLTRGEAVLHNPASGIKSCTMIFDPSISVIASSSAWLPLLYDTIVFILVAYKTIPNLRGRMTVGSTMTRLLEDGSIYYTVICTVTLVLTLMIVFAQPGLKNIVAQYVPFQVTMMSRITLSLKKSVSRAHTADPDVHLVQSIVFARARYVARTPTASPRLPEQIPRHYTPTLVETDGDGANPPRMTSRDAALEDGRLDLSERQRPQQ</sequence>
<dbReference type="InterPro" id="IPR045340">
    <property type="entry name" value="DUF6533"/>
</dbReference>
<comment type="caution">
    <text evidence="4">The sequence shown here is derived from an EMBL/GenBank/DDBJ whole genome shotgun (WGS) entry which is preliminary data.</text>
</comment>
<feature type="domain" description="DUF6533" evidence="3">
    <location>
        <begin position="1"/>
        <end position="46"/>
    </location>
</feature>
<evidence type="ECO:0000313" key="4">
    <source>
        <dbReference type="EMBL" id="KAF9453115.1"/>
    </source>
</evidence>
<accession>A0A9P6C8P1</accession>
<keyword evidence="2" id="KW-1133">Transmembrane helix</keyword>
<dbReference type="Proteomes" id="UP000807342">
    <property type="component" value="Unassembled WGS sequence"/>
</dbReference>
<name>A0A9P6C8P1_9AGAR</name>
<evidence type="ECO:0000313" key="5">
    <source>
        <dbReference type="Proteomes" id="UP000807342"/>
    </source>
</evidence>
<reference evidence="4" key="1">
    <citation type="submission" date="2020-11" db="EMBL/GenBank/DDBJ databases">
        <authorList>
            <consortium name="DOE Joint Genome Institute"/>
            <person name="Ahrendt S."/>
            <person name="Riley R."/>
            <person name="Andreopoulos W."/>
            <person name="Labutti K."/>
            <person name="Pangilinan J."/>
            <person name="Ruiz-Duenas F.J."/>
            <person name="Barrasa J.M."/>
            <person name="Sanchez-Garcia M."/>
            <person name="Camarero S."/>
            <person name="Miyauchi S."/>
            <person name="Serrano A."/>
            <person name="Linde D."/>
            <person name="Babiker R."/>
            <person name="Drula E."/>
            <person name="Ayuso-Fernandez I."/>
            <person name="Pacheco R."/>
            <person name="Padilla G."/>
            <person name="Ferreira P."/>
            <person name="Barriuso J."/>
            <person name="Kellner H."/>
            <person name="Castanera R."/>
            <person name="Alfaro M."/>
            <person name="Ramirez L."/>
            <person name="Pisabarro A.G."/>
            <person name="Kuo A."/>
            <person name="Tritt A."/>
            <person name="Lipzen A."/>
            <person name="He G."/>
            <person name="Yan M."/>
            <person name="Ng V."/>
            <person name="Cullen D."/>
            <person name="Martin F."/>
            <person name="Rosso M.-N."/>
            <person name="Henrissat B."/>
            <person name="Hibbett D."/>
            <person name="Martinez A.T."/>
            <person name="Grigoriev I.V."/>
        </authorList>
    </citation>
    <scope>NUCLEOTIDE SEQUENCE</scope>
    <source>
        <strain evidence="4">MF-IS2</strain>
    </source>
</reference>
<feature type="transmembrane region" description="Helical" evidence="2">
    <location>
        <begin position="201"/>
        <end position="222"/>
    </location>
</feature>
<dbReference type="Pfam" id="PF20151">
    <property type="entry name" value="DUF6533"/>
    <property type="match status" value="1"/>
</dbReference>
<feature type="non-terminal residue" evidence="4">
    <location>
        <position position="1"/>
    </location>
</feature>
<protein>
    <recommendedName>
        <fullName evidence="3">DUF6533 domain-containing protein</fullName>
    </recommendedName>
</protein>
<feature type="region of interest" description="Disordered" evidence="1">
    <location>
        <begin position="281"/>
        <end position="332"/>
    </location>
</feature>
<keyword evidence="2" id="KW-0472">Membrane</keyword>
<dbReference type="OrthoDB" id="3354157at2759"/>
<gene>
    <name evidence="4" type="ORF">P691DRAFT_659231</name>
</gene>
<evidence type="ECO:0000259" key="3">
    <source>
        <dbReference type="Pfam" id="PF20151"/>
    </source>
</evidence>
<evidence type="ECO:0000256" key="2">
    <source>
        <dbReference type="SAM" id="Phobius"/>
    </source>
</evidence>